<evidence type="ECO:0000256" key="5">
    <source>
        <dbReference type="ARBA" id="ARBA00023065"/>
    </source>
</evidence>
<organism evidence="10 11">
    <name type="scientific">Lepeophtheirus salmonis</name>
    <name type="common">Salmon louse</name>
    <name type="synonym">Caligus salmonis</name>
    <dbReference type="NCBI Taxonomy" id="72036"/>
    <lineage>
        <taxon>Eukaryota</taxon>
        <taxon>Metazoa</taxon>
        <taxon>Ecdysozoa</taxon>
        <taxon>Arthropoda</taxon>
        <taxon>Crustacea</taxon>
        <taxon>Multicrustacea</taxon>
        <taxon>Hexanauplia</taxon>
        <taxon>Copepoda</taxon>
        <taxon>Siphonostomatoida</taxon>
        <taxon>Caligidae</taxon>
        <taxon>Lepeophtheirus</taxon>
    </lineage>
</organism>
<evidence type="ECO:0000256" key="2">
    <source>
        <dbReference type="ARBA" id="ARBA00022448"/>
    </source>
</evidence>
<dbReference type="InterPro" id="IPR028325">
    <property type="entry name" value="VG_K_chnl"/>
</dbReference>
<evidence type="ECO:0000256" key="3">
    <source>
        <dbReference type="ARBA" id="ARBA00022692"/>
    </source>
</evidence>
<evidence type="ECO:0000256" key="6">
    <source>
        <dbReference type="ARBA" id="ARBA00023136"/>
    </source>
</evidence>
<dbReference type="PANTHER" id="PTHR11537:SF254">
    <property type="entry name" value="POTASSIUM VOLTAGE-GATED CHANNEL PROTEIN SHAB"/>
    <property type="match status" value="1"/>
</dbReference>
<evidence type="ECO:0000313" key="11">
    <source>
        <dbReference type="Proteomes" id="UP000675881"/>
    </source>
</evidence>
<evidence type="ECO:0000256" key="4">
    <source>
        <dbReference type="ARBA" id="ARBA00022989"/>
    </source>
</evidence>
<feature type="transmembrane region" description="Helical" evidence="8">
    <location>
        <begin position="196"/>
        <end position="218"/>
    </location>
</feature>
<dbReference type="EMBL" id="HG994591">
    <property type="protein sequence ID" value="CAF2814916.1"/>
    <property type="molecule type" value="Genomic_DNA"/>
</dbReference>
<gene>
    <name evidence="10" type="ORF">LSAA_3510</name>
</gene>
<protein>
    <submittedName>
        <fullName evidence="10">(salmon louse) hypothetical protein</fullName>
    </submittedName>
</protein>
<feature type="transmembrane region" description="Helical" evidence="8">
    <location>
        <begin position="289"/>
        <end position="311"/>
    </location>
</feature>
<dbReference type="InterPro" id="IPR013099">
    <property type="entry name" value="K_chnl_dom"/>
</dbReference>
<evidence type="ECO:0000256" key="7">
    <source>
        <dbReference type="ARBA" id="ARBA00023303"/>
    </source>
</evidence>
<name>A0A7R8CGB3_LEPSM</name>
<dbReference type="GO" id="GO:0005251">
    <property type="term" value="F:delayed rectifier potassium channel activity"/>
    <property type="evidence" value="ECO:0007669"/>
    <property type="project" value="TreeGrafter"/>
</dbReference>
<dbReference type="Gene3D" id="1.10.287.70">
    <property type="match status" value="1"/>
</dbReference>
<reference evidence="10" key="1">
    <citation type="submission" date="2021-02" db="EMBL/GenBank/DDBJ databases">
        <authorList>
            <person name="Bekaert M."/>
        </authorList>
    </citation>
    <scope>NUCLEOTIDE SEQUENCE</scope>
    <source>
        <strain evidence="10">IoA-00</strain>
    </source>
</reference>
<dbReference type="Gene3D" id="1.20.120.350">
    <property type="entry name" value="Voltage-gated potassium channels. Chain C"/>
    <property type="match status" value="1"/>
</dbReference>
<dbReference type="GO" id="GO:0008076">
    <property type="term" value="C:voltage-gated potassium channel complex"/>
    <property type="evidence" value="ECO:0007669"/>
    <property type="project" value="InterPro"/>
</dbReference>
<keyword evidence="6 8" id="KW-0472">Membrane</keyword>
<evidence type="ECO:0000313" key="10">
    <source>
        <dbReference type="EMBL" id="CAF2814916.1"/>
    </source>
</evidence>
<dbReference type="InterPro" id="IPR027359">
    <property type="entry name" value="Volt_channel_dom_sf"/>
</dbReference>
<evidence type="ECO:0000256" key="1">
    <source>
        <dbReference type="ARBA" id="ARBA00004141"/>
    </source>
</evidence>
<proteinExistence type="predicted"/>
<sequence>MQWSKLKTVKEFPSFEFNEVDDISVTIRHNKRKCRTKEEDKIHNNPRAIVLDVGGRRHKVLESNFCTFPNTRLGKLNWSPSFKYRYVCSVYTSEPCCALKYYPEIEICVKEQKGEQQAKKKEAQRLEDENFGLSLIGKLRTFLWNLMEYPETSKYAQIMAFTSLGIVLISTFTFVLGTFPELQREEETGFPSDFPWAVFLMNIVDNIAICFFIIEYLIRFICAPRKLQSLNWRPTGFSYNGESWKDCLQSLIYTLNQAYKELGLLMLLVGVAVLTFSSLVYFAEKDNPLGAWSFLDSFWWGLMTLTTVGYGDLSPSTFPGKLIGVLQVTTKNRLWRNEVAYKKNDREQKKRREMETLMRDNLLNILTVPGSPINCYVLSAESIAHGFHK</sequence>
<keyword evidence="7" id="KW-0407">Ion channel</keyword>
<keyword evidence="4 8" id="KW-1133">Transmembrane helix</keyword>
<dbReference type="PRINTS" id="PR00169">
    <property type="entry name" value="KCHANNEL"/>
</dbReference>
<keyword evidence="2" id="KW-0813">Transport</keyword>
<evidence type="ECO:0000256" key="8">
    <source>
        <dbReference type="SAM" id="Phobius"/>
    </source>
</evidence>
<dbReference type="GO" id="GO:0001508">
    <property type="term" value="P:action potential"/>
    <property type="evidence" value="ECO:0007669"/>
    <property type="project" value="TreeGrafter"/>
</dbReference>
<dbReference type="OrthoDB" id="415460at2759"/>
<evidence type="ECO:0000259" key="9">
    <source>
        <dbReference type="Pfam" id="PF07885"/>
    </source>
</evidence>
<keyword evidence="5" id="KW-0406">Ion transport</keyword>
<feature type="transmembrane region" description="Helical" evidence="8">
    <location>
        <begin position="155"/>
        <end position="176"/>
    </location>
</feature>
<dbReference type="SUPFAM" id="SSF81324">
    <property type="entry name" value="Voltage-gated potassium channels"/>
    <property type="match status" value="1"/>
</dbReference>
<dbReference type="Pfam" id="PF07885">
    <property type="entry name" value="Ion_trans_2"/>
    <property type="match status" value="1"/>
</dbReference>
<dbReference type="AlphaFoldDB" id="A0A7R8CGB3"/>
<dbReference type="PANTHER" id="PTHR11537">
    <property type="entry name" value="VOLTAGE-GATED POTASSIUM CHANNEL"/>
    <property type="match status" value="1"/>
</dbReference>
<keyword evidence="3 8" id="KW-0812">Transmembrane</keyword>
<keyword evidence="11" id="KW-1185">Reference proteome</keyword>
<dbReference type="Proteomes" id="UP000675881">
    <property type="component" value="Chromosome 12"/>
</dbReference>
<feature type="domain" description="Potassium channel" evidence="9">
    <location>
        <begin position="271"/>
        <end position="327"/>
    </location>
</feature>
<comment type="subcellular location">
    <subcellularLocation>
        <location evidence="1">Membrane</location>
        <topology evidence="1">Multi-pass membrane protein</topology>
    </subcellularLocation>
</comment>
<accession>A0A7R8CGB3</accession>
<feature type="transmembrane region" description="Helical" evidence="8">
    <location>
        <begin position="262"/>
        <end position="283"/>
    </location>
</feature>